<evidence type="ECO:0000256" key="2">
    <source>
        <dbReference type="ARBA" id="ARBA00010107"/>
    </source>
</evidence>
<dbReference type="GO" id="GO:0008270">
    <property type="term" value="F:zinc ion binding"/>
    <property type="evidence" value="ECO:0007669"/>
    <property type="project" value="UniProtKB-KW"/>
</dbReference>
<dbReference type="Gene3D" id="3.30.60.60">
    <property type="entry name" value="N-acetyl transferase-like"/>
    <property type="match status" value="1"/>
</dbReference>
<evidence type="ECO:0000256" key="4">
    <source>
        <dbReference type="ARBA" id="ARBA00022679"/>
    </source>
</evidence>
<dbReference type="Pfam" id="PF01853">
    <property type="entry name" value="MOZ_SAS"/>
    <property type="match status" value="1"/>
</dbReference>
<dbReference type="AlphaFoldDB" id="A0A0L0P7A0"/>
<dbReference type="VEuPathDB" id="FungiDB:CJJ07_001356"/>
<dbReference type="EC" id="2.3.1.48" evidence="3"/>
<dbReference type="Gene3D" id="1.10.10.10">
    <property type="entry name" value="Winged helix-like DNA-binding domain superfamily/Winged helix DNA-binding domain"/>
    <property type="match status" value="1"/>
</dbReference>
<protein>
    <recommendedName>
        <fullName evidence="3">histone acetyltransferase</fullName>
        <ecNumber evidence="3">2.3.1.48</ecNumber>
    </recommendedName>
</protein>
<organism evidence="15 16">
    <name type="scientific">Candidozyma auris</name>
    <name type="common">Yeast</name>
    <name type="synonym">Candida auris</name>
    <dbReference type="NCBI Taxonomy" id="498019"/>
    <lineage>
        <taxon>Eukaryota</taxon>
        <taxon>Fungi</taxon>
        <taxon>Dikarya</taxon>
        <taxon>Ascomycota</taxon>
        <taxon>Saccharomycotina</taxon>
        <taxon>Pichiomycetes</taxon>
        <taxon>Metschnikowiaceae</taxon>
        <taxon>Candidozyma</taxon>
    </lineage>
</organism>
<feature type="active site" description="Proton donor/acceptor" evidence="13">
    <location>
        <position position="262"/>
    </location>
</feature>
<dbReference type="InterPro" id="IPR036388">
    <property type="entry name" value="WH-like_DNA-bd_sf"/>
</dbReference>
<dbReference type="PROSITE" id="PS51726">
    <property type="entry name" value="MYST_HAT"/>
    <property type="match status" value="1"/>
</dbReference>
<dbReference type="GO" id="GO:0006355">
    <property type="term" value="P:regulation of DNA-templated transcription"/>
    <property type="evidence" value="ECO:0007669"/>
    <property type="project" value="InterPro"/>
</dbReference>
<evidence type="ECO:0000313" key="15">
    <source>
        <dbReference type="EMBL" id="KNE02243.1"/>
    </source>
</evidence>
<accession>A0A0L0P7A0</accession>
<feature type="domain" description="MYST-type HAT" evidence="14">
    <location>
        <begin position="38"/>
        <end position="342"/>
    </location>
</feature>
<dbReference type="GO" id="GO:0005634">
    <property type="term" value="C:nucleus"/>
    <property type="evidence" value="ECO:0007669"/>
    <property type="project" value="UniProtKB-SubCell"/>
</dbReference>
<reference evidence="16" key="1">
    <citation type="journal article" date="2015" name="BMC Genomics">
        <title>Draft genome of a commonly misdiagnosed multidrug resistant pathogen Candida auris.</title>
        <authorList>
            <person name="Chatterjee S."/>
            <person name="Alampalli S.V."/>
            <person name="Nageshan R.K."/>
            <person name="Chettiar S.T."/>
            <person name="Joshi S."/>
            <person name="Tatu U.S."/>
        </authorList>
    </citation>
    <scope>NUCLEOTIDE SEQUENCE [LARGE SCALE GENOMIC DNA]</scope>
    <source>
        <strain evidence="16">6684</strain>
    </source>
</reference>
<dbReference type="SUPFAM" id="SSF55729">
    <property type="entry name" value="Acyl-CoA N-acyltransferases (Nat)"/>
    <property type="match status" value="1"/>
</dbReference>
<dbReference type="VEuPathDB" id="FungiDB:CJI97_001586"/>
<dbReference type="GO" id="GO:0035267">
    <property type="term" value="C:NuA4 histone acetyltransferase complex"/>
    <property type="evidence" value="ECO:0007669"/>
    <property type="project" value="TreeGrafter"/>
</dbReference>
<evidence type="ECO:0000256" key="11">
    <source>
        <dbReference type="ARBA" id="ARBA00023242"/>
    </source>
</evidence>
<evidence type="ECO:0000256" key="12">
    <source>
        <dbReference type="ARBA" id="ARBA00023315"/>
    </source>
</evidence>
<dbReference type="VEuPathDB" id="FungiDB:CJJ09_003280"/>
<keyword evidence="5" id="KW-0479">Metal-binding</keyword>
<evidence type="ECO:0000313" key="16">
    <source>
        <dbReference type="Proteomes" id="UP000037122"/>
    </source>
</evidence>
<dbReference type="VEuPathDB" id="FungiDB:CJI96_0002869"/>
<proteinExistence type="inferred from homology"/>
<evidence type="ECO:0000256" key="6">
    <source>
        <dbReference type="ARBA" id="ARBA00022771"/>
    </source>
</evidence>
<dbReference type="VEuPathDB" id="FungiDB:QG37_00493"/>
<dbReference type="InterPro" id="IPR016181">
    <property type="entry name" value="Acyl_CoA_acyltransferase"/>
</dbReference>
<evidence type="ECO:0000256" key="13">
    <source>
        <dbReference type="PIRSR" id="PIRSR602717-51"/>
    </source>
</evidence>
<evidence type="ECO:0000256" key="9">
    <source>
        <dbReference type="ARBA" id="ARBA00023015"/>
    </source>
</evidence>
<dbReference type="EMBL" id="LGST01000004">
    <property type="protein sequence ID" value="KNE02243.1"/>
    <property type="molecule type" value="Genomic_DNA"/>
</dbReference>
<evidence type="ECO:0000256" key="8">
    <source>
        <dbReference type="ARBA" id="ARBA00022990"/>
    </source>
</evidence>
<keyword evidence="6" id="KW-0863">Zinc-finger</keyword>
<dbReference type="PANTHER" id="PTHR10615">
    <property type="entry name" value="HISTONE ACETYLTRANSFERASE"/>
    <property type="match status" value="1"/>
</dbReference>
<dbReference type="InterPro" id="IPR002717">
    <property type="entry name" value="HAT_MYST-type"/>
</dbReference>
<sequence length="362" mass="41174">MAPNEVLLSMSALPTESKSSKGSVGGTRLQAGDEYGVLSNPNIGLVVFGDYVFQTWYGNGAYFASSGDQELGIDTIKLNALLLRRKTPQASSDGIWLAQLYVCEHCFKYSSDAQKMTLHRTLCPLKKPFPPLGKLVYSDTRAPYLIKQVRGYTHELFCQNLSLFGKLFLEDKSVYYNVECFEFYILYGFDPEDEEISGSVLRKYFKPMGFFSREINSWDADNNLACICIFPPYQRLHLGQLLIEFLYALASVTPHMARLGPEYPLSPYGRISYLRFWAKKLASVITTDYATKDKVTLVQLGNATGFRKEDILLALEYMEILEEDPENGKVFLKVANVQEWCRKNHFDSTIHQQKLNPDCLLL</sequence>
<dbReference type="VEuPathDB" id="FungiDB:B9J08_002196"/>
<dbReference type="PANTHER" id="PTHR10615:SF219">
    <property type="entry name" value="HISTONE ACETYLTRANSFERASE KAT5"/>
    <property type="match status" value="1"/>
</dbReference>
<keyword evidence="12" id="KW-0012">Acyltransferase</keyword>
<keyword evidence="9" id="KW-0805">Transcription regulation</keyword>
<dbReference type="GO" id="GO:0046972">
    <property type="term" value="F:histone H4K16 acetyltransferase activity"/>
    <property type="evidence" value="ECO:0007669"/>
    <property type="project" value="TreeGrafter"/>
</dbReference>
<dbReference type="InterPro" id="IPR050603">
    <property type="entry name" value="MYST_HAT"/>
</dbReference>
<keyword evidence="8" id="KW-0007">Acetylation</keyword>
<keyword evidence="7" id="KW-0862">Zinc</keyword>
<keyword evidence="11" id="KW-0539">Nucleus</keyword>
<evidence type="ECO:0000256" key="7">
    <source>
        <dbReference type="ARBA" id="ARBA00022833"/>
    </source>
</evidence>
<keyword evidence="10" id="KW-0804">Transcription</keyword>
<comment type="caution">
    <text evidence="15">The sequence shown here is derived from an EMBL/GenBank/DDBJ whole genome shotgun (WGS) entry which is preliminary data.</text>
</comment>
<dbReference type="Gene3D" id="3.40.630.30">
    <property type="match status" value="1"/>
</dbReference>
<comment type="subcellular location">
    <subcellularLocation>
        <location evidence="1">Nucleus</location>
    </subcellularLocation>
</comment>
<name>A0A0L0P7A0_CANAR</name>
<keyword evidence="4" id="KW-0808">Transferase</keyword>
<dbReference type="Proteomes" id="UP000037122">
    <property type="component" value="Unassembled WGS sequence"/>
</dbReference>
<evidence type="ECO:0000256" key="3">
    <source>
        <dbReference type="ARBA" id="ARBA00013184"/>
    </source>
</evidence>
<comment type="similarity">
    <text evidence="2">Belongs to the MYST (SAS/MOZ) family.</text>
</comment>
<evidence type="ECO:0000256" key="5">
    <source>
        <dbReference type="ARBA" id="ARBA00022723"/>
    </source>
</evidence>
<evidence type="ECO:0000259" key="14">
    <source>
        <dbReference type="PROSITE" id="PS51726"/>
    </source>
</evidence>
<evidence type="ECO:0000256" key="1">
    <source>
        <dbReference type="ARBA" id="ARBA00004123"/>
    </source>
</evidence>
<gene>
    <name evidence="15" type="ORF">QG37_00493</name>
</gene>
<evidence type="ECO:0000256" key="10">
    <source>
        <dbReference type="ARBA" id="ARBA00023163"/>
    </source>
</evidence>